<organism evidence="2 3">
    <name type="scientific">Promicromonospora sukumoe</name>
    <dbReference type="NCBI Taxonomy" id="88382"/>
    <lineage>
        <taxon>Bacteria</taxon>
        <taxon>Bacillati</taxon>
        <taxon>Actinomycetota</taxon>
        <taxon>Actinomycetes</taxon>
        <taxon>Micrococcales</taxon>
        <taxon>Promicromonosporaceae</taxon>
        <taxon>Promicromonospora</taxon>
    </lineage>
</organism>
<dbReference type="EMBL" id="JACGWV010000003">
    <property type="protein sequence ID" value="MBA8811477.1"/>
    <property type="molecule type" value="Genomic_DNA"/>
</dbReference>
<name>A0A7W3JEP3_9MICO</name>
<dbReference type="AlphaFoldDB" id="A0A7W3JEP3"/>
<feature type="domain" description="Hemerythrin-like" evidence="1">
    <location>
        <begin position="11"/>
        <end position="136"/>
    </location>
</feature>
<dbReference type="Pfam" id="PF01814">
    <property type="entry name" value="Hemerythrin"/>
    <property type="match status" value="1"/>
</dbReference>
<dbReference type="Proteomes" id="UP000540568">
    <property type="component" value="Unassembled WGS sequence"/>
</dbReference>
<proteinExistence type="predicted"/>
<evidence type="ECO:0000313" key="3">
    <source>
        <dbReference type="Proteomes" id="UP000540568"/>
    </source>
</evidence>
<comment type="caution">
    <text evidence="2">The sequence shown here is derived from an EMBL/GenBank/DDBJ whole genome shotgun (WGS) entry which is preliminary data.</text>
</comment>
<gene>
    <name evidence="2" type="ORF">FHX71_005484</name>
</gene>
<dbReference type="Gene3D" id="1.20.120.520">
    <property type="entry name" value="nmb1532 protein domain like"/>
    <property type="match status" value="1"/>
</dbReference>
<sequence>MSQRVVAWGQELREVHRRLRDALGLARSAVEDGGSGPAAARDLQLYCVGFCAALTGHHRAEDATLFDVVLAAEPDLAPVVAELKRDHSMLDHLLGALQRAALSGADRDELLRHLDGIEAVMETHFRYEEKKIVALLDEADRPGADRQELLGPLA</sequence>
<keyword evidence="3" id="KW-1185">Reference proteome</keyword>
<evidence type="ECO:0000259" key="1">
    <source>
        <dbReference type="Pfam" id="PF01814"/>
    </source>
</evidence>
<reference evidence="2 3" key="1">
    <citation type="submission" date="2020-07" db="EMBL/GenBank/DDBJ databases">
        <title>Sequencing the genomes of 1000 actinobacteria strains.</title>
        <authorList>
            <person name="Klenk H.-P."/>
        </authorList>
    </citation>
    <scope>NUCLEOTIDE SEQUENCE [LARGE SCALE GENOMIC DNA]</scope>
    <source>
        <strain evidence="2 3">DSM 44121</strain>
    </source>
</reference>
<dbReference type="RefSeq" id="WP_182620590.1">
    <property type="nucleotide sequence ID" value="NZ_BAAATF010000001.1"/>
</dbReference>
<evidence type="ECO:0000313" key="2">
    <source>
        <dbReference type="EMBL" id="MBA8811477.1"/>
    </source>
</evidence>
<accession>A0A7W3JEP3</accession>
<dbReference type="InterPro" id="IPR012312">
    <property type="entry name" value="Hemerythrin-like"/>
</dbReference>
<protein>
    <submittedName>
        <fullName evidence="2">Hemerythrin-like domain-containing protein</fullName>
    </submittedName>
</protein>